<dbReference type="InterPro" id="IPR001387">
    <property type="entry name" value="Cro/C1-type_HTH"/>
</dbReference>
<dbReference type="STRING" id="717774.Marme_4208"/>
<dbReference type="InterPro" id="IPR015927">
    <property type="entry name" value="Peptidase_S24_S26A/B/C"/>
</dbReference>
<dbReference type="Gene3D" id="2.10.109.10">
    <property type="entry name" value="Umud Fragment, subunit A"/>
    <property type="match status" value="1"/>
</dbReference>
<dbReference type="PROSITE" id="PS50943">
    <property type="entry name" value="HTH_CROC1"/>
    <property type="match status" value="1"/>
</dbReference>
<dbReference type="SUPFAM" id="SSF51306">
    <property type="entry name" value="LexA/Signal peptidase"/>
    <property type="match status" value="1"/>
</dbReference>
<evidence type="ECO:0000313" key="5">
    <source>
        <dbReference type="EMBL" id="ADZ93407.1"/>
    </source>
</evidence>
<evidence type="ECO:0000259" key="4">
    <source>
        <dbReference type="PROSITE" id="PS50943"/>
    </source>
</evidence>
<evidence type="ECO:0000256" key="1">
    <source>
        <dbReference type="ARBA" id="ARBA00023015"/>
    </source>
</evidence>
<dbReference type="PANTHER" id="PTHR40661">
    <property type="match status" value="1"/>
</dbReference>
<dbReference type="KEGG" id="mme:Marme_4208"/>
<dbReference type="PATRIC" id="fig|717774.3.peg.4358"/>
<dbReference type="CDD" id="cd00093">
    <property type="entry name" value="HTH_XRE"/>
    <property type="match status" value="1"/>
</dbReference>
<keyword evidence="2" id="KW-0238">DNA-binding</keyword>
<dbReference type="Proteomes" id="UP000001062">
    <property type="component" value="Chromosome"/>
</dbReference>
<gene>
    <name evidence="5" type="ordered locus">Marme_4208</name>
</gene>
<dbReference type="CDD" id="cd06529">
    <property type="entry name" value="S24_LexA-like"/>
    <property type="match status" value="1"/>
</dbReference>
<proteinExistence type="predicted"/>
<feature type="domain" description="HTH cro/C1-type" evidence="4">
    <location>
        <begin position="1"/>
        <end position="41"/>
    </location>
</feature>
<dbReference type="Pfam" id="PF00717">
    <property type="entry name" value="Peptidase_S24"/>
    <property type="match status" value="1"/>
</dbReference>
<evidence type="ECO:0000313" key="6">
    <source>
        <dbReference type="Proteomes" id="UP000001062"/>
    </source>
</evidence>
<sequence length="206" mass="22781">MADFLGVKPSKVQDIETGKQRINEDFLILVSEKCSIDVGYLITGQHRSETMVSEPNAAQAPSKKEEDLVYIPQFDIELSAGTGAYPADHPLAIASLPFSSNWLLKKGLQAHNLKLLRVMGDSMEPLLKDKDMVMIDTSRVKPTEAMPFAVRLDGDLLVKGIQRQGDGSLILVSRNKAYNDLIINSKQPPEDFAIIGAVVWHAHSWI</sequence>
<keyword evidence="6" id="KW-1185">Reference proteome</keyword>
<protein>
    <submittedName>
        <fullName evidence="5">Putative phage repressor</fullName>
    </submittedName>
</protein>
<accession>F2K1S3</accession>
<dbReference type="GO" id="GO:0003677">
    <property type="term" value="F:DNA binding"/>
    <property type="evidence" value="ECO:0007669"/>
    <property type="project" value="UniProtKB-KW"/>
</dbReference>
<dbReference type="InterPro" id="IPR039418">
    <property type="entry name" value="LexA-like"/>
</dbReference>
<dbReference type="AlphaFoldDB" id="F2K1S3"/>
<dbReference type="PANTHER" id="PTHR40661:SF3">
    <property type="entry name" value="FELS-1 PROPHAGE TRANSCRIPTIONAL REGULATOR"/>
    <property type="match status" value="1"/>
</dbReference>
<name>F2K1S3_MARM1</name>
<organism evidence="5 6">
    <name type="scientific">Marinomonas mediterranea (strain ATCC 700492 / JCM 21426 / NBRC 103028 / MMB-1)</name>
    <dbReference type="NCBI Taxonomy" id="717774"/>
    <lineage>
        <taxon>Bacteria</taxon>
        <taxon>Pseudomonadati</taxon>
        <taxon>Pseudomonadota</taxon>
        <taxon>Gammaproteobacteria</taxon>
        <taxon>Oceanospirillales</taxon>
        <taxon>Oceanospirillaceae</taxon>
        <taxon>Marinomonas</taxon>
    </lineage>
</organism>
<evidence type="ECO:0000256" key="2">
    <source>
        <dbReference type="ARBA" id="ARBA00023125"/>
    </source>
</evidence>
<dbReference type="InterPro" id="IPR010982">
    <property type="entry name" value="Lambda_DNA-bd_dom_sf"/>
</dbReference>
<evidence type="ECO:0000256" key="3">
    <source>
        <dbReference type="ARBA" id="ARBA00023163"/>
    </source>
</evidence>
<dbReference type="SUPFAM" id="SSF47413">
    <property type="entry name" value="lambda repressor-like DNA-binding domains"/>
    <property type="match status" value="1"/>
</dbReference>
<dbReference type="eggNOG" id="COG2932">
    <property type="taxonomic scope" value="Bacteria"/>
</dbReference>
<reference evidence="5 6" key="1">
    <citation type="journal article" date="2012" name="Stand. Genomic Sci.">
        <title>Complete genome sequence of the melanogenic marine bacterium Marinomonas mediterranea type strain (MMB-1(T)).</title>
        <authorList>
            <person name="Lucas-Elio P."/>
            <person name="Goodwin L."/>
            <person name="Woyke T."/>
            <person name="Pitluck S."/>
            <person name="Nolan M."/>
            <person name="Kyrpides N.C."/>
            <person name="Detter J.C."/>
            <person name="Copeland A."/>
            <person name="Teshima H."/>
            <person name="Bruce D."/>
            <person name="Detter C."/>
            <person name="Tapia R."/>
            <person name="Han S."/>
            <person name="Land M.L."/>
            <person name="Ivanova N."/>
            <person name="Mikhailova N."/>
            <person name="Johnston A.W."/>
            <person name="Sanchez-Amat A."/>
        </authorList>
    </citation>
    <scope>NUCLEOTIDE SEQUENCE [LARGE SCALE GENOMIC DNA]</scope>
    <source>
        <strain evidence="6">ATCC 700492 / JCM 21426 / NBRC 103028 / MMB-1</strain>
    </source>
</reference>
<dbReference type="HOGENOM" id="CLU_066192_1_2_6"/>
<dbReference type="InterPro" id="IPR036286">
    <property type="entry name" value="LexA/Signal_pep-like_sf"/>
</dbReference>
<dbReference type="EMBL" id="CP002583">
    <property type="protein sequence ID" value="ADZ93407.1"/>
    <property type="molecule type" value="Genomic_DNA"/>
</dbReference>
<keyword evidence="1" id="KW-0805">Transcription regulation</keyword>
<keyword evidence="3" id="KW-0804">Transcription</keyword>